<evidence type="ECO:0000313" key="3">
    <source>
        <dbReference type="EMBL" id="GAA2441727.1"/>
    </source>
</evidence>
<dbReference type="GO" id="GO:0016853">
    <property type="term" value="F:isomerase activity"/>
    <property type="evidence" value="ECO:0007669"/>
    <property type="project" value="UniProtKB-KW"/>
</dbReference>
<dbReference type="InterPro" id="IPR024344">
    <property type="entry name" value="MDMPI_metal-binding"/>
</dbReference>
<keyword evidence="3" id="KW-0413">Isomerase</keyword>
<reference evidence="4" key="1">
    <citation type="journal article" date="2019" name="Int. J. Syst. Evol. Microbiol.">
        <title>The Global Catalogue of Microorganisms (GCM) 10K type strain sequencing project: providing services to taxonomists for standard genome sequencing and annotation.</title>
        <authorList>
            <consortium name="The Broad Institute Genomics Platform"/>
            <consortium name="The Broad Institute Genome Sequencing Center for Infectious Disease"/>
            <person name="Wu L."/>
            <person name="Ma J."/>
        </authorList>
    </citation>
    <scope>NUCLEOTIDE SEQUENCE [LARGE SCALE GENOMIC DNA]</scope>
    <source>
        <strain evidence="4">JCM 6305</strain>
    </source>
</reference>
<protein>
    <submittedName>
        <fullName evidence="3">Maleylpyruvate isomerase family mycothiol-dependent enzyme</fullName>
    </submittedName>
</protein>
<organism evidence="3 4">
    <name type="scientific">Streptomyces macrosporus</name>
    <dbReference type="NCBI Taxonomy" id="44032"/>
    <lineage>
        <taxon>Bacteria</taxon>
        <taxon>Bacillati</taxon>
        <taxon>Actinomycetota</taxon>
        <taxon>Actinomycetes</taxon>
        <taxon>Kitasatosporales</taxon>
        <taxon>Streptomycetaceae</taxon>
        <taxon>Streptomyces</taxon>
    </lineage>
</organism>
<dbReference type="SUPFAM" id="SSF109854">
    <property type="entry name" value="DinB/YfiT-like putative metalloenzymes"/>
    <property type="match status" value="1"/>
</dbReference>
<sequence>MDSASLLDHLRRELDAFRACLDGDPSAPVEHCGDWTLRDLAAHLGEGNLWAATAVTERHGDHRPPAAPHEPAALARWFEGTGEVLLEALDVEPSTPAWTFHPPHTVGFWRRRRCLETLVHRWDAEHALGTPGPLDAELAAEGVAEVFDTMAPRQIARGRATPPDRAVRLTATDTGASWTYGPGDPVAAVSGTAEDLLLMLWGRRPADGEALVWEGDRAAGRRVLDGPLVP</sequence>
<evidence type="ECO:0000259" key="2">
    <source>
        <dbReference type="Pfam" id="PF11716"/>
    </source>
</evidence>
<accession>A0ABP5X0N4</accession>
<evidence type="ECO:0000313" key="4">
    <source>
        <dbReference type="Proteomes" id="UP001501638"/>
    </source>
</evidence>
<dbReference type="NCBIfam" id="TIGR03083">
    <property type="entry name" value="maleylpyruvate isomerase family mycothiol-dependent enzyme"/>
    <property type="match status" value="1"/>
</dbReference>
<comment type="caution">
    <text evidence="3">The sequence shown here is derived from an EMBL/GenBank/DDBJ whole genome shotgun (WGS) entry which is preliminary data.</text>
</comment>
<dbReference type="RefSeq" id="WP_344322478.1">
    <property type="nucleotide sequence ID" value="NZ_BAAASZ010000020.1"/>
</dbReference>
<dbReference type="Pfam" id="PF07398">
    <property type="entry name" value="MDMPI_C"/>
    <property type="match status" value="1"/>
</dbReference>
<dbReference type="PANTHER" id="PTHR40758">
    <property type="entry name" value="CONSERVED PROTEIN"/>
    <property type="match status" value="1"/>
</dbReference>
<feature type="domain" description="Mycothiol-dependent maleylpyruvate isomerase metal-binding" evidence="2">
    <location>
        <begin position="8"/>
        <end position="124"/>
    </location>
</feature>
<dbReference type="PANTHER" id="PTHR40758:SF1">
    <property type="entry name" value="CONSERVED PROTEIN"/>
    <property type="match status" value="1"/>
</dbReference>
<keyword evidence="4" id="KW-1185">Reference proteome</keyword>
<feature type="domain" description="MDMPI C-terminal" evidence="1">
    <location>
        <begin position="137"/>
        <end position="219"/>
    </location>
</feature>
<gene>
    <name evidence="3" type="ORF">GCM10010405_26450</name>
</gene>
<dbReference type="InterPro" id="IPR010872">
    <property type="entry name" value="MDMPI_C-term_domain"/>
</dbReference>
<evidence type="ECO:0000259" key="1">
    <source>
        <dbReference type="Pfam" id="PF07398"/>
    </source>
</evidence>
<dbReference type="Proteomes" id="UP001501638">
    <property type="component" value="Unassembled WGS sequence"/>
</dbReference>
<proteinExistence type="predicted"/>
<dbReference type="InterPro" id="IPR034660">
    <property type="entry name" value="DinB/YfiT-like"/>
</dbReference>
<dbReference type="InterPro" id="IPR017517">
    <property type="entry name" value="Maleyloyr_isom"/>
</dbReference>
<dbReference type="Pfam" id="PF11716">
    <property type="entry name" value="MDMPI_N"/>
    <property type="match status" value="1"/>
</dbReference>
<name>A0ABP5X0N4_9ACTN</name>
<dbReference type="EMBL" id="BAAASZ010000020">
    <property type="protein sequence ID" value="GAA2441727.1"/>
    <property type="molecule type" value="Genomic_DNA"/>
</dbReference>